<protein>
    <submittedName>
        <fullName evidence="1">Uncharacterized protein</fullName>
    </submittedName>
</protein>
<name>A0AA35S931_GEOBA</name>
<dbReference type="AlphaFoldDB" id="A0AA35S931"/>
<organism evidence="1 2">
    <name type="scientific">Geodia barretti</name>
    <name type="common">Barrett's horny sponge</name>
    <dbReference type="NCBI Taxonomy" id="519541"/>
    <lineage>
        <taxon>Eukaryota</taxon>
        <taxon>Metazoa</taxon>
        <taxon>Porifera</taxon>
        <taxon>Demospongiae</taxon>
        <taxon>Heteroscleromorpha</taxon>
        <taxon>Tetractinellida</taxon>
        <taxon>Astrophorina</taxon>
        <taxon>Geodiidae</taxon>
        <taxon>Geodia</taxon>
    </lineage>
</organism>
<dbReference type="EMBL" id="CASHTH010002151">
    <property type="protein sequence ID" value="CAI8025424.1"/>
    <property type="molecule type" value="Genomic_DNA"/>
</dbReference>
<evidence type="ECO:0000313" key="2">
    <source>
        <dbReference type="Proteomes" id="UP001174909"/>
    </source>
</evidence>
<sequence>MVIMERDQRDGGLTDCHSRTRSLARRVTLCCSHASHAFLCIYIHN</sequence>
<keyword evidence="2" id="KW-1185">Reference proteome</keyword>
<proteinExistence type="predicted"/>
<reference evidence="1" key="1">
    <citation type="submission" date="2023-03" db="EMBL/GenBank/DDBJ databases">
        <authorList>
            <person name="Steffen K."/>
            <person name="Cardenas P."/>
        </authorList>
    </citation>
    <scope>NUCLEOTIDE SEQUENCE</scope>
</reference>
<accession>A0AA35S931</accession>
<comment type="caution">
    <text evidence="1">The sequence shown here is derived from an EMBL/GenBank/DDBJ whole genome shotgun (WGS) entry which is preliminary data.</text>
</comment>
<evidence type="ECO:0000313" key="1">
    <source>
        <dbReference type="EMBL" id="CAI8025424.1"/>
    </source>
</evidence>
<dbReference type="Proteomes" id="UP001174909">
    <property type="component" value="Unassembled WGS sequence"/>
</dbReference>
<gene>
    <name evidence="1" type="ORF">GBAR_LOCUS14694</name>
</gene>